<keyword evidence="5 9" id="KW-1133">Transmembrane helix</keyword>
<dbReference type="Pfam" id="PF00893">
    <property type="entry name" value="Multi_Drug_Res"/>
    <property type="match status" value="1"/>
</dbReference>
<evidence type="ECO:0000256" key="8">
    <source>
        <dbReference type="RuleBase" id="RU003942"/>
    </source>
</evidence>
<dbReference type="GO" id="GO:0005886">
    <property type="term" value="C:plasma membrane"/>
    <property type="evidence" value="ECO:0007669"/>
    <property type="project" value="UniProtKB-SubCell"/>
</dbReference>
<dbReference type="PANTHER" id="PTHR30561">
    <property type="entry name" value="SMR FAMILY PROTON-DEPENDENT DRUG EFFLUX TRANSPORTER SUGE"/>
    <property type="match status" value="1"/>
</dbReference>
<evidence type="ECO:0000313" key="10">
    <source>
        <dbReference type="EMBL" id="KAB8036551.1"/>
    </source>
</evidence>
<proteinExistence type="inferred from homology"/>
<protein>
    <submittedName>
        <fullName evidence="10">QacE family quaternary ammonium compound efflux SMR transporter</fullName>
    </submittedName>
</protein>
<feature type="transmembrane region" description="Helical" evidence="9">
    <location>
        <begin position="85"/>
        <end position="108"/>
    </location>
</feature>
<name>A0A6N6VR40_9BACT</name>
<keyword evidence="3" id="KW-1003">Cell membrane</keyword>
<dbReference type="InterPro" id="IPR045324">
    <property type="entry name" value="Small_multidrug_res"/>
</dbReference>
<feature type="transmembrane region" description="Helical" evidence="9">
    <location>
        <begin position="27"/>
        <end position="46"/>
    </location>
</feature>
<dbReference type="PANTHER" id="PTHR30561:SF1">
    <property type="entry name" value="MULTIDRUG TRANSPORTER EMRE"/>
    <property type="match status" value="1"/>
</dbReference>
<evidence type="ECO:0000256" key="2">
    <source>
        <dbReference type="ARBA" id="ARBA00022448"/>
    </source>
</evidence>
<accession>A0A6N6VR40</accession>
<keyword evidence="4 8" id="KW-0812">Transmembrane</keyword>
<dbReference type="GO" id="GO:1990961">
    <property type="term" value="P:xenobiotic detoxification by transmembrane export across the plasma membrane"/>
    <property type="evidence" value="ECO:0007669"/>
    <property type="project" value="UniProtKB-ARBA"/>
</dbReference>
<keyword evidence="2" id="KW-0813">Transport</keyword>
<evidence type="ECO:0000256" key="6">
    <source>
        <dbReference type="ARBA" id="ARBA00023136"/>
    </source>
</evidence>
<dbReference type="FunFam" id="1.10.3730.20:FF:000001">
    <property type="entry name" value="Quaternary ammonium compound resistance transporter SugE"/>
    <property type="match status" value="1"/>
</dbReference>
<evidence type="ECO:0000256" key="5">
    <source>
        <dbReference type="ARBA" id="ARBA00022989"/>
    </source>
</evidence>
<dbReference type="Proteomes" id="UP000437748">
    <property type="component" value="Unassembled WGS sequence"/>
</dbReference>
<evidence type="ECO:0000256" key="7">
    <source>
        <dbReference type="ARBA" id="ARBA00038032"/>
    </source>
</evidence>
<evidence type="ECO:0000256" key="1">
    <source>
        <dbReference type="ARBA" id="ARBA00004651"/>
    </source>
</evidence>
<evidence type="ECO:0000256" key="3">
    <source>
        <dbReference type="ARBA" id="ARBA00022475"/>
    </source>
</evidence>
<evidence type="ECO:0000256" key="4">
    <source>
        <dbReference type="ARBA" id="ARBA00022692"/>
    </source>
</evidence>
<dbReference type="InterPro" id="IPR037185">
    <property type="entry name" value="EmrE-like"/>
</dbReference>
<comment type="similarity">
    <text evidence="7 8">Belongs to the drug/metabolite transporter (DMT) superfamily. Small multidrug resistance (SMR) (TC 2.A.7.1) family.</text>
</comment>
<dbReference type="SUPFAM" id="SSF103481">
    <property type="entry name" value="Multidrug resistance efflux transporter EmrE"/>
    <property type="match status" value="1"/>
</dbReference>
<dbReference type="Gene3D" id="1.10.3730.20">
    <property type="match status" value="1"/>
</dbReference>
<dbReference type="GO" id="GO:0022857">
    <property type="term" value="F:transmembrane transporter activity"/>
    <property type="evidence" value="ECO:0007669"/>
    <property type="project" value="InterPro"/>
</dbReference>
<evidence type="ECO:0000313" key="11">
    <source>
        <dbReference type="Proteomes" id="UP000437748"/>
    </source>
</evidence>
<evidence type="ECO:0000256" key="9">
    <source>
        <dbReference type="SAM" id="Phobius"/>
    </source>
</evidence>
<dbReference type="OrthoDB" id="5293936at2"/>
<reference evidence="10 11" key="1">
    <citation type="submission" date="2019-10" db="EMBL/GenBank/DDBJ databases">
        <title>New species of Slilvanegrellaceae.</title>
        <authorList>
            <person name="Pitt A."/>
            <person name="Hahn M.W."/>
        </authorList>
    </citation>
    <scope>NUCLEOTIDE SEQUENCE [LARGE SCALE GENOMIC DNA]</scope>
    <source>
        <strain evidence="10 11">SP-Ram-0.45-NSY-1</strain>
    </source>
</reference>
<sequence length="111" mass="12646">MKAIIYLLISIIFEVFATTSLKMSDGFTKLWPSIFVVVGYAIAFYCMSLSTKQLPLSFVYAAWSGFGTILISLVSYYYFKENFDFYKIIGLIFIIFGVILMKLSNILLKNG</sequence>
<organism evidence="10 11">
    <name type="scientific">Silvanigrella paludirubra</name>
    <dbReference type="NCBI Taxonomy" id="2499159"/>
    <lineage>
        <taxon>Bacteria</taxon>
        <taxon>Pseudomonadati</taxon>
        <taxon>Bdellovibrionota</taxon>
        <taxon>Oligoflexia</taxon>
        <taxon>Silvanigrellales</taxon>
        <taxon>Silvanigrellaceae</taxon>
        <taxon>Silvanigrella</taxon>
    </lineage>
</organism>
<gene>
    <name evidence="10" type="ORF">GCL60_15260</name>
</gene>
<dbReference type="EMBL" id="WFLM01000006">
    <property type="protein sequence ID" value="KAB8036551.1"/>
    <property type="molecule type" value="Genomic_DNA"/>
</dbReference>
<comment type="subcellular location">
    <subcellularLocation>
        <location evidence="1 8">Cell membrane</location>
        <topology evidence="1 8">Multi-pass membrane protein</topology>
    </subcellularLocation>
</comment>
<keyword evidence="6 9" id="KW-0472">Membrane</keyword>
<comment type="caution">
    <text evidence="10">The sequence shown here is derived from an EMBL/GenBank/DDBJ whole genome shotgun (WGS) entry which is preliminary data.</text>
</comment>
<dbReference type="InterPro" id="IPR000390">
    <property type="entry name" value="Small_drug/metabolite_transptr"/>
</dbReference>
<feature type="transmembrane region" description="Helical" evidence="9">
    <location>
        <begin position="58"/>
        <end position="79"/>
    </location>
</feature>
<keyword evidence="11" id="KW-1185">Reference proteome</keyword>
<dbReference type="AlphaFoldDB" id="A0A6N6VR40"/>